<accession>A0A8J2SEZ5</accession>
<reference evidence="1" key="1">
    <citation type="submission" date="2021-11" db="EMBL/GenBank/DDBJ databases">
        <authorList>
            <consortium name="Genoscope - CEA"/>
            <person name="William W."/>
        </authorList>
    </citation>
    <scope>NUCLEOTIDE SEQUENCE</scope>
</reference>
<gene>
    <name evidence="1" type="ORF">PECAL_2P24870</name>
</gene>
<feature type="non-terminal residue" evidence="1">
    <location>
        <position position="207"/>
    </location>
</feature>
<evidence type="ECO:0000313" key="2">
    <source>
        <dbReference type="Proteomes" id="UP000789595"/>
    </source>
</evidence>
<comment type="caution">
    <text evidence="1">The sequence shown here is derived from an EMBL/GenBank/DDBJ whole genome shotgun (WGS) entry which is preliminary data.</text>
</comment>
<dbReference type="InterPro" id="IPR029063">
    <property type="entry name" value="SAM-dependent_MTases_sf"/>
</dbReference>
<dbReference type="EMBL" id="CAKKNE010000002">
    <property type="protein sequence ID" value="CAH0369366.1"/>
    <property type="molecule type" value="Genomic_DNA"/>
</dbReference>
<name>A0A8J2SEZ5_9STRA</name>
<feature type="non-terminal residue" evidence="1">
    <location>
        <position position="1"/>
    </location>
</feature>
<proteinExistence type="predicted"/>
<protein>
    <submittedName>
        <fullName evidence="1">Uncharacterized protein</fullName>
    </submittedName>
</protein>
<dbReference type="OrthoDB" id="10265168at2759"/>
<dbReference type="AlphaFoldDB" id="A0A8J2SEZ5"/>
<organism evidence="1 2">
    <name type="scientific">Pelagomonas calceolata</name>
    <dbReference type="NCBI Taxonomy" id="35677"/>
    <lineage>
        <taxon>Eukaryota</taxon>
        <taxon>Sar</taxon>
        <taxon>Stramenopiles</taxon>
        <taxon>Ochrophyta</taxon>
        <taxon>Pelagophyceae</taxon>
        <taxon>Pelagomonadales</taxon>
        <taxon>Pelagomonadaceae</taxon>
        <taxon>Pelagomonas</taxon>
    </lineage>
</organism>
<dbReference type="Gene3D" id="3.40.50.150">
    <property type="entry name" value="Vaccinia Virus protein VP39"/>
    <property type="match status" value="1"/>
</dbReference>
<dbReference type="Proteomes" id="UP000789595">
    <property type="component" value="Unassembled WGS sequence"/>
</dbReference>
<evidence type="ECO:0000313" key="1">
    <source>
        <dbReference type="EMBL" id="CAH0369366.1"/>
    </source>
</evidence>
<keyword evidence="2" id="KW-1185">Reference proteome</keyword>
<sequence>LAAHNNKYNYASWPCIGHCPGHGARAIPVSGGGVGPLTAALARYVVARRPAVADAEAARAALKRVGWPDRDARQYRSALQAYETLTVALWRATQDPTFARAHARPALWLEFGVYRGTSINATAALRDTFEARGFPGALPRVVGFDTFEGIPTEWKTSKRQARPKWKQGAFSWREDHGTPTPPVRAGVELVTGLFNETLGPFLEANAG</sequence>